<dbReference type="Proteomes" id="UP001482620">
    <property type="component" value="Unassembled WGS sequence"/>
</dbReference>
<protein>
    <submittedName>
        <fullName evidence="1">Uncharacterized protein</fullName>
    </submittedName>
</protein>
<gene>
    <name evidence="1" type="ORF">ILYODFUR_012033</name>
</gene>
<sequence>MYTLAAFIGMKRKGSSEGLLIHFDNSYAAFRTTSVKAGNCAVCWSGACRCVLTKCKCGTTSVVTLEKQFSLPNKLGRLKSTELKNLVFVYVKTDYKATSLHC</sequence>
<evidence type="ECO:0000313" key="2">
    <source>
        <dbReference type="Proteomes" id="UP001482620"/>
    </source>
</evidence>
<keyword evidence="2" id="KW-1185">Reference proteome</keyword>
<proteinExistence type="predicted"/>
<reference evidence="1 2" key="1">
    <citation type="submission" date="2021-06" db="EMBL/GenBank/DDBJ databases">
        <authorList>
            <person name="Palmer J.M."/>
        </authorList>
    </citation>
    <scope>NUCLEOTIDE SEQUENCE [LARGE SCALE GENOMIC DNA]</scope>
    <source>
        <strain evidence="2">if_2019</strain>
        <tissue evidence="1">Muscle</tissue>
    </source>
</reference>
<accession>A0ABV0SKJ2</accession>
<dbReference type="EMBL" id="JAHRIQ010000929">
    <property type="protein sequence ID" value="MEQ2221080.1"/>
    <property type="molecule type" value="Genomic_DNA"/>
</dbReference>
<comment type="caution">
    <text evidence="1">The sequence shown here is derived from an EMBL/GenBank/DDBJ whole genome shotgun (WGS) entry which is preliminary data.</text>
</comment>
<organism evidence="1 2">
    <name type="scientific">Ilyodon furcidens</name>
    <name type="common">goldbreast splitfin</name>
    <dbReference type="NCBI Taxonomy" id="33524"/>
    <lineage>
        <taxon>Eukaryota</taxon>
        <taxon>Metazoa</taxon>
        <taxon>Chordata</taxon>
        <taxon>Craniata</taxon>
        <taxon>Vertebrata</taxon>
        <taxon>Euteleostomi</taxon>
        <taxon>Actinopterygii</taxon>
        <taxon>Neopterygii</taxon>
        <taxon>Teleostei</taxon>
        <taxon>Neoteleostei</taxon>
        <taxon>Acanthomorphata</taxon>
        <taxon>Ovalentaria</taxon>
        <taxon>Atherinomorphae</taxon>
        <taxon>Cyprinodontiformes</taxon>
        <taxon>Goodeidae</taxon>
        <taxon>Ilyodon</taxon>
    </lineage>
</organism>
<evidence type="ECO:0000313" key="1">
    <source>
        <dbReference type="EMBL" id="MEQ2221080.1"/>
    </source>
</evidence>
<name>A0ABV0SKJ2_9TELE</name>